<sequence>MENEEALIKQAIKKLKNQVYYDKSNTNLHLRNQLVTYLYQHGKKRLEKSVLGLLEGKKSLKPYLKNISYVVIPKRIKKSEPNGQFITNFKAEKKTTIKDINLIIDAPLEIHLLSILWLIRIGYKIDKDLPESCYGNRLLLNEEGSGIVSGRGLLEPYYRQYQKWRDKGIEEVKKELERGHNATFVNLDISSYYYNVRLKWQDLEEFVGDNELDKLLQEMMFRVHQVYTKNVLINVPQKSNSSRYAENEVILPIGLFSSYILANNYLKSFDDDVANLVSTSYYGRYVDDIILVVSETESVEIDDERLKLLIRTYGHDKRFEEQPQKLSSNSKNIIKNFSNLFRVEQYKSDGKDPEQVYFFRNPKYPLLSLQRRKVMVYEFKAGYSQSVIDKLQKDIEDRSSEFRRLPTEDRLDFDKEVYELLYDDSFGKPRTLKDYKENRVGLSTYLYKATTLAIWKDGKRLKEEFKKVQAFFKGSNLIEYYQLWEKLFTLLVVADRKMDLAILLKNIQNEIEHLKIDERFDNVRDSLQKTLRNYLCTSLAQSFALKAKILNDKWFAERLESIFGTESPKIDTINNTTLAIRNIWFVRSAYVTYPLLEFTNWAQSESISTIRSLIEQELDWSNLNKETFTLAKQPNPYPRFFNLYEVSHYWWIYNIVLNNTVNQLKTDRFTHEFISKALEKFIEWNNIPTDELDIKEAIRRLSDEVNINQIENHEHIQEIHIQDVLPDDFEVDENEKLNIRIGLANMKVKWEHEAEYSLRGRPLTNLERLDRIYRILEKFRTEKPRTDLAIFPEISIPHAFTSGLLWFAKNHQFGMVFGIEHINTGKDVFNFIATVLPFRLRKRQDAIFIPRLKNHYSHGELAVIRANHLDVVHNDEYFYHLFKWRNLYFTTFYCFELADIEHRSWFRSKVDLLVASEYNQDVNYFSSIIDSTARDLNMYVAQVNSSHFGDNRLTLPAKTIFKNLIRLDGGENDLVIIATIDLKEFREHLEVGYEIQKDAKVYKPSPPNFDPEKVKQRIRGDWILKKK</sequence>
<evidence type="ECO:0000259" key="1">
    <source>
        <dbReference type="Pfam" id="PF00078"/>
    </source>
</evidence>
<dbReference type="Gene3D" id="3.60.110.10">
    <property type="entry name" value="Carbon-nitrogen hydrolase"/>
    <property type="match status" value="1"/>
</dbReference>
<name>A0A521D087_9BACT</name>
<feature type="domain" description="Reverse transcriptase" evidence="1">
    <location>
        <begin position="160"/>
        <end position="300"/>
    </location>
</feature>
<dbReference type="AlphaFoldDB" id="A0A521D087"/>
<keyword evidence="2" id="KW-0808">Transferase</keyword>
<dbReference type="SUPFAM" id="SSF56317">
    <property type="entry name" value="Carbon-nitrogen hydrolase"/>
    <property type="match status" value="1"/>
</dbReference>
<keyword evidence="3" id="KW-1185">Reference proteome</keyword>
<evidence type="ECO:0000313" key="3">
    <source>
        <dbReference type="Proteomes" id="UP000317557"/>
    </source>
</evidence>
<keyword evidence="2" id="KW-0548">Nucleotidyltransferase</keyword>
<evidence type="ECO:0000313" key="2">
    <source>
        <dbReference type="EMBL" id="SMO65103.1"/>
    </source>
</evidence>
<dbReference type="EMBL" id="FXTP01000007">
    <property type="protein sequence ID" value="SMO65103.1"/>
    <property type="molecule type" value="Genomic_DNA"/>
</dbReference>
<gene>
    <name evidence="2" type="ORF">SAMN06265219_1072</name>
</gene>
<dbReference type="InterPro" id="IPR000477">
    <property type="entry name" value="RT_dom"/>
</dbReference>
<accession>A0A521D087</accession>
<dbReference type="Proteomes" id="UP000317557">
    <property type="component" value="Unassembled WGS sequence"/>
</dbReference>
<dbReference type="OrthoDB" id="9780724at2"/>
<dbReference type="RefSeq" id="WP_142454259.1">
    <property type="nucleotide sequence ID" value="NZ_FXTP01000007.1"/>
</dbReference>
<organism evidence="2 3">
    <name type="scientific">Gracilimonas mengyeensis</name>
    <dbReference type="NCBI Taxonomy" id="1302730"/>
    <lineage>
        <taxon>Bacteria</taxon>
        <taxon>Pseudomonadati</taxon>
        <taxon>Balneolota</taxon>
        <taxon>Balneolia</taxon>
        <taxon>Balneolales</taxon>
        <taxon>Balneolaceae</taxon>
        <taxon>Gracilimonas</taxon>
    </lineage>
</organism>
<dbReference type="GO" id="GO:0003964">
    <property type="term" value="F:RNA-directed DNA polymerase activity"/>
    <property type="evidence" value="ECO:0007669"/>
    <property type="project" value="UniProtKB-KW"/>
</dbReference>
<dbReference type="InterPro" id="IPR036526">
    <property type="entry name" value="C-N_Hydrolase_sf"/>
</dbReference>
<proteinExistence type="predicted"/>
<protein>
    <submittedName>
        <fullName evidence="2">Reverse transcriptase (RNA-dependent DNA polymerase)</fullName>
    </submittedName>
</protein>
<dbReference type="Pfam" id="PF00078">
    <property type="entry name" value="RVT_1"/>
    <property type="match status" value="1"/>
</dbReference>
<reference evidence="2 3" key="1">
    <citation type="submission" date="2017-05" db="EMBL/GenBank/DDBJ databases">
        <authorList>
            <person name="Varghese N."/>
            <person name="Submissions S."/>
        </authorList>
    </citation>
    <scope>NUCLEOTIDE SEQUENCE [LARGE SCALE GENOMIC DNA]</scope>
    <source>
        <strain evidence="2 3">DSM 21985</strain>
    </source>
</reference>
<keyword evidence="2" id="KW-0695">RNA-directed DNA polymerase</keyword>